<feature type="coiled-coil region" evidence="1">
    <location>
        <begin position="1272"/>
        <end position="1306"/>
    </location>
</feature>
<feature type="coiled-coil region" evidence="1">
    <location>
        <begin position="1875"/>
        <end position="1909"/>
    </location>
</feature>
<protein>
    <recommendedName>
        <fullName evidence="5">Viral A-type inclusion protein</fullName>
    </recommendedName>
</protein>
<dbReference type="Proteomes" id="UP001470230">
    <property type="component" value="Unassembled WGS sequence"/>
</dbReference>
<feature type="coiled-coil region" evidence="1">
    <location>
        <begin position="1411"/>
        <end position="1467"/>
    </location>
</feature>
<feature type="coiled-coil region" evidence="1">
    <location>
        <begin position="335"/>
        <end position="510"/>
    </location>
</feature>
<reference evidence="3 4" key="1">
    <citation type="submission" date="2024-04" db="EMBL/GenBank/DDBJ databases">
        <title>Tritrichomonas musculus Genome.</title>
        <authorList>
            <person name="Alves-Ferreira E."/>
            <person name="Grigg M."/>
            <person name="Lorenzi H."/>
            <person name="Galac M."/>
        </authorList>
    </citation>
    <scope>NUCLEOTIDE SEQUENCE [LARGE SCALE GENOMIC DNA]</scope>
    <source>
        <strain evidence="3 4">EAF2021</strain>
    </source>
</reference>
<dbReference type="EMBL" id="JAPFFF010000021">
    <property type="protein sequence ID" value="KAK8853807.1"/>
    <property type="molecule type" value="Genomic_DNA"/>
</dbReference>
<dbReference type="PANTHER" id="PTHR23159">
    <property type="entry name" value="CENTROSOMAL PROTEIN 2"/>
    <property type="match status" value="1"/>
</dbReference>
<name>A0ABR2HVY1_9EUKA</name>
<feature type="coiled-coil region" evidence="1">
    <location>
        <begin position="83"/>
        <end position="144"/>
    </location>
</feature>
<feature type="coiled-coil region" evidence="1">
    <location>
        <begin position="1548"/>
        <end position="1601"/>
    </location>
</feature>
<feature type="coiled-coil region" evidence="1">
    <location>
        <begin position="534"/>
        <end position="598"/>
    </location>
</feature>
<feature type="coiled-coil region" evidence="1">
    <location>
        <begin position="2712"/>
        <end position="2743"/>
    </location>
</feature>
<feature type="region of interest" description="Disordered" evidence="2">
    <location>
        <begin position="2851"/>
        <end position="2918"/>
    </location>
</feature>
<comment type="caution">
    <text evidence="3">The sequence shown here is derived from an EMBL/GenBank/DDBJ whole genome shotgun (WGS) entry which is preliminary data.</text>
</comment>
<feature type="coiled-coil region" evidence="1">
    <location>
        <begin position="2413"/>
        <end position="2486"/>
    </location>
</feature>
<keyword evidence="1" id="KW-0175">Coiled coil</keyword>
<feature type="compositionally biased region" description="Low complexity" evidence="2">
    <location>
        <begin position="2871"/>
        <end position="2880"/>
    </location>
</feature>
<evidence type="ECO:0008006" key="5">
    <source>
        <dbReference type="Google" id="ProtNLM"/>
    </source>
</evidence>
<feature type="coiled-coil region" evidence="1">
    <location>
        <begin position="2585"/>
        <end position="2612"/>
    </location>
</feature>
<feature type="coiled-coil region" evidence="1">
    <location>
        <begin position="3855"/>
        <end position="3889"/>
    </location>
</feature>
<proteinExistence type="predicted"/>
<evidence type="ECO:0000313" key="3">
    <source>
        <dbReference type="EMBL" id="KAK8853807.1"/>
    </source>
</evidence>
<feature type="coiled-coil region" evidence="1">
    <location>
        <begin position="1698"/>
        <end position="1725"/>
    </location>
</feature>
<feature type="coiled-coil region" evidence="1">
    <location>
        <begin position="3321"/>
        <end position="3348"/>
    </location>
</feature>
<feature type="region of interest" description="Disordered" evidence="2">
    <location>
        <begin position="1475"/>
        <end position="1495"/>
    </location>
</feature>
<feature type="coiled-coil region" evidence="1">
    <location>
        <begin position="936"/>
        <end position="993"/>
    </location>
</feature>
<organism evidence="3 4">
    <name type="scientific">Tritrichomonas musculus</name>
    <dbReference type="NCBI Taxonomy" id="1915356"/>
    <lineage>
        <taxon>Eukaryota</taxon>
        <taxon>Metamonada</taxon>
        <taxon>Parabasalia</taxon>
        <taxon>Tritrichomonadida</taxon>
        <taxon>Tritrichomonadidae</taxon>
        <taxon>Tritrichomonas</taxon>
    </lineage>
</organism>
<feature type="coiled-coil region" evidence="1">
    <location>
        <begin position="1120"/>
        <end position="1240"/>
    </location>
</feature>
<feature type="coiled-coil region" evidence="1">
    <location>
        <begin position="3125"/>
        <end position="3201"/>
    </location>
</feature>
<dbReference type="Gene3D" id="1.10.287.1490">
    <property type="match status" value="1"/>
</dbReference>
<sequence>MSNSSQGITFGKKIAMIEDTVVQQQSFIAKILQTIQTFLQNDTNKQSNKALTKQFNQIIEDFQQQQDNFGLNTSKDLDLFSSIDSNNQKINEHQNKIDDIDSELKAIKYLLNNLKDGAPSDDDFQRYKQEIAEIENKRTKNQMEPLITSVKCLKYEVKKMKDNYLNLQPQKNISETSNDYSELNHEIESMKYEIKKLKEALGNNNVSGNDKNATNQSNIQTDDPALAKIYSELYKVRDDLKEEINSLQEEAAPLLNEETRKFPAKLKEFKRELKQMKKIQEDTEKTISDLQERQEKIFRKLKKLRDEKINPLDEKVDKLQSSFDSLEEKDQGSGIEDIITEQNELKEKIDQLTNQLNNLKDNQFEQNAISQAQKDLQNLKEKVVDVEIPVNTTNSTEEDSDDAKKGNVLDDIRDLKTKVKELETKNKRQAQSINQLLDNSNSLNNSSYENLESRIQELEKRLTNFEPISSNIQNEVSANKEFIDNFSQKQNEMNRSINCLKYELKKLKTKSANNNDTKIIPTERDIDLTNKNNDVSNQRRLDELEDEVQNLKDLLNTQKEELLKIVENKQVLSDIESLKNEIKNINDKQSQKTEKENDISNSKIDSIETNLSNIKREIDTNINDQFNQYTEKLQSLENSMLSCINELNNEKEKVQGNTNQDTNAWPTIQVPAEKHEVNPLIGIIKEKIHALVDEMNQAPEQTDDTRIHKMKPSMEDTQENLKKLQETLNTLLIQDEYQTVQLNPQLMWNYFTELKDRVSVLEEKSNNNIKNRDIDLIEEEEEEKENDIDLLKQKVSELLGSQHQAINVINSQSSQIEQHTNSINDQLSRIEDLESSIQQLRNTEPDHGEIDSLSDEINELREALLSVQEENEKLKSQIGVLEEHSFSFLGSTKTSKREPNPVIVMLEAQVTELLQQMEDPSLREEPDETGELHPSMDQAERDLIAVQKTLRELLEQEEADAKHEAARAFNLINKHTQNRINHLENIIRKQNKTYQAVEHVHNELDSIKFRLNELSNSQKQVINVVNQQNNRIDVTKQMLARDVIPQLDDIHSQFDDHLSEHSLYVSQIPSPSKDSVMRHTPNPVVESLKEQINNLLEQIENPDVKSTCENEKSEKLKPDIEQLQKNLKILQDTLQRILSQQIYIPADEALRNFQDQIDNLQDKITKQVHDINELKRGSSEQLDERVRELEDNLSSLKAQCLENFSNNLYGDEIARSSEEIISLQNEVRQLRKDFEEATGQQSGFVSRSVIEQPVMKTTPEGHFIIKKTRHLNGTTNSNVEKLKNQIDRLNEEIRKTELDEEEDVDEIDDDLHSHLGKTSNDLLRLREQLQRILNGYEVEEVVPLSPQQMYENIVDLLRRVDRLEGKPPSQGSVISRGIGIEPEEDVLEKIQQLSSSYSTFVQTVNGHASHIHQMRESIENLEADLEEVRNQNRNGYNESLEEIKDELQRLKEQFDEFNDDYDVIEIEGDDADIQLDLEDDGDNQRSRRTTDVGERGSKLKRLEARIAKLEKRLLSNNSQIFTPDGIPYSEGGFEEAANSSLFKTNPQIKAIQDQIDTLMKELNESEFDSEDDNKSHVKSNVEATKKQLKVLQDALQKLILEDQQERVRLATLSPQKLLYMLDELNAKFNKLPQDIGSTIDYLNSEVKRINEQVDENTNHIQDQDDQYNTLSNRVNEIIGNQNLLIQNSNQQNQKINLVTDFVEEFDTLKQQIEDLEDQVRNHIDDHDTPVGSATKKKRKIQTRTVKVRTEKEPNPFIKDVQDQIDALISNMNSLNEQQKQEENQDKELESRIIETENELHLLQETLRSLQEIELESEEIIEEEEDEDDDEVASSKTIKALKKSDGCLKFEVKRLKHNMQPIQSRDGNSNELNSKIDELSQRTNVSNNKINQLEKQITKLNKELTNQPEQILSSLQLLWSKKPKGTSKYAKGQKQTVNPVIKEIQDQIDELVSKMNDPSMMDEGKEDGELIPEIEKTQDELNQLRETLKELLEIEELNEEESESENDEGALYISPALVLSRLVKIEKEFMKNKEMEAAIHCIKHEIKKVKYQDSVLHTIKERTDALTQSQNAVIQGMNGLRSYVTSHHDEDIENEILDLKDRVDQLENQPPLPVPPSPMERNAQLPLGMTSGSSSSRMIREIHKPRNVNPVIKEIQDQIDVLVRKMNDPSIKKGKEKGELSPRIAKSQAQLNRLRATLKRLQEMEDIEIVEDDISRAEDESFFNVPGSYLSKQLLVENISYLNQRVNSVIIPALKCIKHELKNIKVNGIAGVRSRGINLEFGEEEKNDLYIKRIEEISSSQLQVVFNLNQLKQMIDQTNEKLESVQETIEEHIENGPEREINQRLDNVEEICDELQSGGGFFKGTTIKPHSKSKTVNPVIQLLKQRIDECVEQMNDPKLKENDELTNQELDPSLSKAENEVLILRETLRNLLEEEEEESEIVVTPESLYYMIKDLKERTALLETKAEEEKEERIQNLEENFNVLRTRSEELIGSHYKLIQSNNMNKSQIDKVMNQLTDDYNELDHRIASLEDGQVNLPDQMWSQSIIVRSPRTKKSSNPAIEKIKRKIDELVKEMNDPSIKDSNNSEQLKPDLEKAEQELHSLQQTLAAILEADEEQTEEIITPDSLYQMVRDMQDKVSYMEDNNQNSILSRSILLSSPGKKAKKAAKKKYNNPELEVLRGRIDDLVEHMNDPEIEKRDKRVTDNSSKLKPSFNKAENELHVLRDTLSALIEETEEEEAEDDEELVLTPETLPEFLLNLRNNSRKLDKSIHCLKYELKKLKSSPLLNRSQATEEELMSYCDRLEGIAQNFDKHIIEAKKELKKFRQVKSTIMKESELTNSIKCLKHEVKLLKLDNKPSSRSRRSGHNDKDNNNNNAGYGNDNDNDDDDGGNGPNNRRPKSKQSSGKNKSSRSNKAKTLEERVDIIEESQDKTIQNVNAQHSYLAQIQKVIQQFQERLDEQQQQQPIGGKVTKRSISGLNPLDEFEEDEEDRIRSLESRINELTSSQSSVINCCNAQNEYIQQMKDQLEDLLSKQDEEEDKRAIQSRSVNLQATDEDAQNSIKCLKYEMKKLKERMNNVNVSQNRVIQNSNAQTEHIHLVEQKIDEILAKQEQDDNNLYAIEDVPQIDEMMNEIETLKENMKAICSQLNELTNSQKIVIDNSNNQTDCIHQIKDTLIDLAAKQEQLERQIEEENSIIQTDENVLNDLKCLKYEVKQLKNNGSNNDDINYQINEIKASQKQVIDDTNAQASAIRQMKEILNDILLKQKQLENKEAEIQQATLDDETTKLKKDMIFIDERINQISSSQKMITDNVNSQVSHLRQIHEKLNEIIEKQNEYDSNQENLSEVQTREITLSSSDLQTRIDEISSAQSAVVNTLNAQKSQIDQIKDRLNETISNQSQIMENTENLIEEQNSNNKYDYQLNTDQLLRIEKELTELQKNHLYLRSQFYDHLKENNNEQQQQLISSVNELNKQQKHLISTTDDLSSSINDLEDKLSAQERKIKDLQNNKNRNFDNSELNSIQDLLNQISASQNQVIQTVNTQSGHIRNQENEIHSLKEKVHSMQQNPQVNDDEIELLQQDIERLKRFEYETTKELEELKNDLNEKQPQVIDRSINLNKEPQQQIQPFDDSQIKEEIEFIKGQLEKLSNDHKYESEIKKIKSKVNSIEDFNHNQLVPHINHLEENFELIQKMKDKIRKLNENDQKIVQHLEKQKQDIRQFNEILNFSPFLISSGNKQHKKNLQSFFECVADTLNNHSSLLVEIDQRLATQENNNNQYQYDSPIPTPTTNKTPQFKDDTFVSTGEFQKFANHTNSLIEQLAKKLSKSTSSSLELKKEIDSIKINTLKNNLGVIDEVEDNQSENRKLDSLLSRVVKLEQQFANKSAEIDSKNNEVDELKKFTNKVAKLVKSQEEKIKNIRETMNNK</sequence>
<feature type="coiled-coil region" evidence="1">
    <location>
        <begin position="1973"/>
        <end position="2004"/>
    </location>
</feature>
<evidence type="ECO:0000256" key="2">
    <source>
        <dbReference type="SAM" id="MobiDB-lite"/>
    </source>
</evidence>
<feature type="coiled-coil region" evidence="1">
    <location>
        <begin position="230"/>
        <end position="307"/>
    </location>
</feature>
<feature type="coiled-coil region" evidence="1">
    <location>
        <begin position="767"/>
        <end position="884"/>
    </location>
</feature>
<feature type="coiled-coil region" evidence="1">
    <location>
        <begin position="1757"/>
        <end position="1829"/>
    </location>
</feature>
<feature type="coiled-coil region" evidence="1">
    <location>
        <begin position="2183"/>
        <end position="2219"/>
    </location>
</feature>
<feature type="coiled-coil region" evidence="1">
    <location>
        <begin position="173"/>
        <end position="200"/>
    </location>
</feature>
<feature type="coiled-coil region" evidence="1">
    <location>
        <begin position="3375"/>
        <end position="3513"/>
    </location>
</feature>
<feature type="coiled-coil region" evidence="1">
    <location>
        <begin position="2942"/>
        <end position="3080"/>
    </location>
</feature>
<feature type="coiled-coil region" evidence="1">
    <location>
        <begin position="3250"/>
        <end position="3282"/>
    </location>
</feature>
<dbReference type="PANTHER" id="PTHR23159:SF31">
    <property type="entry name" value="CENTROSOME-ASSOCIATED PROTEIN CEP250 ISOFORM X1"/>
    <property type="match status" value="1"/>
</dbReference>
<evidence type="ECO:0000313" key="4">
    <source>
        <dbReference type="Proteomes" id="UP001470230"/>
    </source>
</evidence>
<gene>
    <name evidence="3" type="ORF">M9Y10_016350</name>
</gene>
<keyword evidence="4" id="KW-1185">Reference proteome</keyword>
<accession>A0ABR2HVY1</accession>
<feature type="compositionally biased region" description="Basic and acidic residues" evidence="2">
    <location>
        <begin position="1482"/>
        <end position="1495"/>
    </location>
</feature>
<evidence type="ECO:0000256" key="1">
    <source>
        <dbReference type="SAM" id="Coils"/>
    </source>
</evidence>
<feature type="coiled-coil region" evidence="1">
    <location>
        <begin position="2307"/>
        <end position="2334"/>
    </location>
</feature>